<protein>
    <recommendedName>
        <fullName evidence="3">Bacteriocin</fullName>
    </recommendedName>
</protein>
<organism evidence="1 2">
    <name type="scientific">Vibrio navarrensis</name>
    <dbReference type="NCBI Taxonomy" id="29495"/>
    <lineage>
        <taxon>Bacteria</taxon>
        <taxon>Pseudomonadati</taxon>
        <taxon>Pseudomonadota</taxon>
        <taxon>Gammaproteobacteria</taxon>
        <taxon>Vibrionales</taxon>
        <taxon>Vibrionaceae</taxon>
        <taxon>Vibrio</taxon>
    </lineage>
</organism>
<gene>
    <name evidence="1" type="ORF">RZY48_000441</name>
</gene>
<evidence type="ECO:0008006" key="3">
    <source>
        <dbReference type="Google" id="ProtNLM"/>
    </source>
</evidence>
<evidence type="ECO:0000313" key="2">
    <source>
        <dbReference type="Proteomes" id="UP001253463"/>
    </source>
</evidence>
<dbReference type="RefSeq" id="WP_172566196.1">
    <property type="nucleotide sequence ID" value="NZ_CP051102.1"/>
</dbReference>
<dbReference type="Proteomes" id="UP001253463">
    <property type="component" value="Unassembled WGS sequence"/>
</dbReference>
<proteinExistence type="predicted"/>
<dbReference type="AlphaFoldDB" id="A0AAI9G7L2"/>
<dbReference type="EMBL" id="ABNSCA010000001">
    <property type="protein sequence ID" value="ELN6931071.1"/>
    <property type="molecule type" value="Genomic_DNA"/>
</dbReference>
<comment type="caution">
    <text evidence="1">The sequence shown here is derived from an EMBL/GenBank/DDBJ whole genome shotgun (WGS) entry which is preliminary data.</text>
</comment>
<accession>A0AAI9G7L2</accession>
<name>A0AAI9G7L2_9VIBR</name>
<evidence type="ECO:0000313" key="1">
    <source>
        <dbReference type="EMBL" id="ELN6931071.1"/>
    </source>
</evidence>
<reference evidence="1" key="1">
    <citation type="submission" date="2023-10" db="EMBL/GenBank/DDBJ databases">
        <authorList>
            <consortium name="PulseNet: The National Subtyping Network for Foodborne Disease Surveillance"/>
        </authorList>
    </citation>
    <scope>NUCLEOTIDE SEQUENCE</scope>
    <source>
        <strain evidence="1">PNUSAV004886</strain>
    </source>
</reference>
<sequence>MYNLSVDEISLVDGGGDGAYSGSNNTGRHTTYGGQGNGFQASGQHGGSISGQDVACAALGAAISFGTGGWGALAGAAIGMACSNL</sequence>